<organism evidence="2 3">
    <name type="scientific">Actinomadura syzygii</name>
    <dbReference type="NCBI Taxonomy" id="1427538"/>
    <lineage>
        <taxon>Bacteria</taxon>
        <taxon>Bacillati</taxon>
        <taxon>Actinomycetota</taxon>
        <taxon>Actinomycetes</taxon>
        <taxon>Streptosporangiales</taxon>
        <taxon>Thermomonosporaceae</taxon>
        <taxon>Actinomadura</taxon>
    </lineage>
</organism>
<dbReference type="Proteomes" id="UP000322634">
    <property type="component" value="Unassembled WGS sequence"/>
</dbReference>
<feature type="chain" id="PRO_5023083513" evidence="1">
    <location>
        <begin position="32"/>
        <end position="138"/>
    </location>
</feature>
<reference evidence="2 3" key="1">
    <citation type="submission" date="2019-08" db="EMBL/GenBank/DDBJ databases">
        <title>Actinomadura sp. nov. CYP1-5 isolated from mountain soil.</title>
        <authorList>
            <person name="Songsumanus A."/>
            <person name="Kuncharoen N."/>
            <person name="Kudo T."/>
            <person name="Yuki M."/>
            <person name="Igarashi Y."/>
            <person name="Tanasupawat S."/>
        </authorList>
    </citation>
    <scope>NUCLEOTIDE SEQUENCE [LARGE SCALE GENOMIC DNA]</scope>
    <source>
        <strain evidence="2 3">GKU157</strain>
    </source>
</reference>
<dbReference type="OrthoDB" id="5195328at2"/>
<dbReference type="AlphaFoldDB" id="A0A5D0TSL0"/>
<dbReference type="RefSeq" id="WP_148355138.1">
    <property type="nucleotide sequence ID" value="NZ_JBHSBF010000026.1"/>
</dbReference>
<sequence length="138" mass="15389">MKRLLARLALVPFGIAAVIGLVGVAQQPASAEDEITVYIYGANFPHYILGEANFRPDGGGQITTHDQWCDGDNGIVAAVYRKNYNEWQRTALSQAVGCGSFDSRPGYLRQGDYFRLRVCKLLPDKTWKDCVDRFGYSH</sequence>
<gene>
    <name evidence="2" type="ORF">FXF65_38265</name>
</gene>
<protein>
    <submittedName>
        <fullName evidence="2">Uncharacterized protein</fullName>
    </submittedName>
</protein>
<keyword evidence="3" id="KW-1185">Reference proteome</keyword>
<comment type="caution">
    <text evidence="2">The sequence shown here is derived from an EMBL/GenBank/DDBJ whole genome shotgun (WGS) entry which is preliminary data.</text>
</comment>
<evidence type="ECO:0000313" key="3">
    <source>
        <dbReference type="Proteomes" id="UP000322634"/>
    </source>
</evidence>
<proteinExistence type="predicted"/>
<evidence type="ECO:0000313" key="2">
    <source>
        <dbReference type="EMBL" id="TYC08723.1"/>
    </source>
</evidence>
<keyword evidence="1" id="KW-0732">Signal</keyword>
<evidence type="ECO:0000256" key="1">
    <source>
        <dbReference type="SAM" id="SignalP"/>
    </source>
</evidence>
<name>A0A5D0TSL0_9ACTN</name>
<feature type="signal peptide" evidence="1">
    <location>
        <begin position="1"/>
        <end position="31"/>
    </location>
</feature>
<accession>A0A5D0TSL0</accession>
<dbReference type="EMBL" id="VSFF01000016">
    <property type="protein sequence ID" value="TYC08723.1"/>
    <property type="molecule type" value="Genomic_DNA"/>
</dbReference>